<feature type="region of interest" description="Disordered" evidence="1">
    <location>
        <begin position="236"/>
        <end position="272"/>
    </location>
</feature>
<feature type="transmembrane region" description="Helical" evidence="2">
    <location>
        <begin position="49"/>
        <end position="66"/>
    </location>
</feature>
<dbReference type="Gramene" id="GBG66077">
    <property type="protein sequence ID" value="GBG66077"/>
    <property type="gene ID" value="CBR_g55420"/>
</dbReference>
<protein>
    <submittedName>
        <fullName evidence="3">Uncharacterized protein</fullName>
    </submittedName>
</protein>
<dbReference type="InterPro" id="IPR016024">
    <property type="entry name" value="ARM-type_fold"/>
</dbReference>
<feature type="transmembrane region" description="Helical" evidence="2">
    <location>
        <begin position="180"/>
        <end position="203"/>
    </location>
</feature>
<feature type="compositionally biased region" description="Polar residues" evidence="1">
    <location>
        <begin position="749"/>
        <end position="767"/>
    </location>
</feature>
<keyword evidence="2" id="KW-1133">Transmembrane helix</keyword>
<feature type="compositionally biased region" description="Polar residues" evidence="1">
    <location>
        <begin position="688"/>
        <end position="698"/>
    </location>
</feature>
<gene>
    <name evidence="3" type="ORF">CBR_g55420</name>
</gene>
<feature type="compositionally biased region" description="Acidic residues" evidence="1">
    <location>
        <begin position="460"/>
        <end position="471"/>
    </location>
</feature>
<feature type="compositionally biased region" description="Low complexity" evidence="1">
    <location>
        <begin position="519"/>
        <end position="538"/>
    </location>
</feature>
<accession>A0A388K7R7</accession>
<feature type="compositionally biased region" description="Low complexity" evidence="1">
    <location>
        <begin position="658"/>
        <end position="674"/>
    </location>
</feature>
<feature type="region of interest" description="Disordered" evidence="1">
    <location>
        <begin position="658"/>
        <end position="704"/>
    </location>
</feature>
<proteinExistence type="predicted"/>
<dbReference type="EMBL" id="BFEA01000069">
    <property type="protein sequence ID" value="GBG66077.1"/>
    <property type="molecule type" value="Genomic_DNA"/>
</dbReference>
<feature type="compositionally biased region" description="Polar residues" evidence="1">
    <location>
        <begin position="539"/>
        <end position="557"/>
    </location>
</feature>
<sequence length="1419" mass="155883">MVYRICPTLKHQVGTYVMLELMENIMGYIALTMLMLVLGSFGPSMDSKTMFDCFILAFLTAFYKGFSFIRSKCIDGLSCSQIATIQNEQGSAGGGSLAGRSSYALIPLNTRRIFAHVGTWTWPLPRQLALALQLYIGWDLYRSVRDPDDDNGGNPAAGNLKDLGTICEGDKTTAQRLRDFVVITCVCVLLYSILTASVVYLSFLCSLHRQFTTPGRNCGKCNGNGWWCLLPCRHHSDSDEPGSQSRSRRKSRPAREGSSGGGGGKNENDALGKPFLDGRGSLWERLERLQREIDLAVVWHVHCQRHSAYTSADAQSDQGGCGLKCHWFHDVEELLQIVRGNLIGMSAGRVAEETRLALEALEELAKGKKVQGVELLVSEQMNLPQASRCTRDLDACRDFAQSQGYLVMLQVLECCPRNSQEVRLAASILAGFTAGLSLLPWQPDEKEWEEGEGEVKGEGEGEGEGEEEEEGKEAGRGVLKTLEDDDFEYCTKQILDVLVDIVSTPASVSASLLGNRVINGNGNNKNSPAATSATTITTLGSPRTTESPEVLRSTSRRLSAVEPDGGGESDVDDDLSALREAAMSAICAFALAASDIHAHVRCPEWSRRAPRNEGEVAAPGGQLQEQSAGQVCGKPRDMCANHNDKGCARNPGGSLADSIGISGSGSSRGQSNPSTGLNDPQASAGRGTFSSPSHNGGQIPTEVHGTIGTTLIPLIPTGMPTGERDLVVSTGHDDAMDTQAQSEDREPHGQSQDSEDSSLCSVNVFQEQSDHGSNPAARKRSVASSPIRQHRNSSTRLANAYTTLCPTGWLLRTGDPNLERAHEVWVATVTSVLGSSAAVKTLLMYATNQFKLPSNSTLISDSVRTLSSLFSSRMIYWHRFDKKLTETADFPPPLCCLDSSKVHEITELKSLVARCLTDKNDPPSTPSLSPSLPSSLSVLSKLHLAKILLSQNIRDIDKEIAEMLLQCLCFCRQAVGAREFRWFAFEVIEALRDLFCSSNDKSVLEGVICTSPGGVDCLRLLLVFNVTHIRAVRFPIKGKDLTGEAFDRKFAESLSVEGRKNSWWIQDSQEKAASAKPQYNHRSVIAAAGLLAELFEYSLGESGAILSPGVRKKDFFLTLFKSISPILETCMKELTAENDGESQSEKWTQSDGKTAACCMDFVFKQVGSVKEGIFLLFRNLEARVHWLFWDSMGKPVWRPAFRFSENINPFITGDGGNKIAQDQFEIRVNAILGRRNTVRIIHSLLQSGEYQHQVLMDPEHLDILFPSLVKLITIPPPSHKLLSQLELENWEADCNSKVEEWAAEILVDMIQREHLHETQMSTHTPTHTQAKKKQTESQKEMRMQALDAMSELKLWARKMDLKGGRSQRGGRDLERGEHTAKLIDELQKIMRASHTLHHPQKTEIRGAFCGPLSYSLLGS</sequence>
<reference evidence="3 4" key="1">
    <citation type="journal article" date="2018" name="Cell">
        <title>The Chara Genome: Secondary Complexity and Implications for Plant Terrestrialization.</title>
        <authorList>
            <person name="Nishiyama T."/>
            <person name="Sakayama H."/>
            <person name="Vries J.D."/>
            <person name="Buschmann H."/>
            <person name="Saint-Marcoux D."/>
            <person name="Ullrich K.K."/>
            <person name="Haas F.B."/>
            <person name="Vanderstraeten L."/>
            <person name="Becker D."/>
            <person name="Lang D."/>
            <person name="Vosolsobe S."/>
            <person name="Rombauts S."/>
            <person name="Wilhelmsson P.K.I."/>
            <person name="Janitza P."/>
            <person name="Kern R."/>
            <person name="Heyl A."/>
            <person name="Rumpler F."/>
            <person name="Villalobos L.I.A.C."/>
            <person name="Clay J.M."/>
            <person name="Skokan R."/>
            <person name="Toyoda A."/>
            <person name="Suzuki Y."/>
            <person name="Kagoshima H."/>
            <person name="Schijlen E."/>
            <person name="Tajeshwar N."/>
            <person name="Catarino B."/>
            <person name="Hetherington A.J."/>
            <person name="Saltykova A."/>
            <person name="Bonnot C."/>
            <person name="Breuninger H."/>
            <person name="Symeonidi A."/>
            <person name="Radhakrishnan G.V."/>
            <person name="Van Nieuwerburgh F."/>
            <person name="Deforce D."/>
            <person name="Chang C."/>
            <person name="Karol K.G."/>
            <person name="Hedrich R."/>
            <person name="Ulvskov P."/>
            <person name="Glockner G."/>
            <person name="Delwiche C.F."/>
            <person name="Petrasek J."/>
            <person name="Van de Peer Y."/>
            <person name="Friml J."/>
            <person name="Beilby M."/>
            <person name="Dolan L."/>
            <person name="Kohara Y."/>
            <person name="Sugano S."/>
            <person name="Fujiyama A."/>
            <person name="Delaux P.-M."/>
            <person name="Quint M."/>
            <person name="TheiBen G."/>
            <person name="Hagemann M."/>
            <person name="Harholt J."/>
            <person name="Dunand C."/>
            <person name="Zachgo S."/>
            <person name="Langdale J."/>
            <person name="Maumus F."/>
            <person name="Straeten D.V.D."/>
            <person name="Gould S.B."/>
            <person name="Rensing S.A."/>
        </authorList>
    </citation>
    <scope>NUCLEOTIDE SEQUENCE [LARGE SCALE GENOMIC DNA]</scope>
    <source>
        <strain evidence="3 4">S276</strain>
    </source>
</reference>
<keyword evidence="2" id="KW-0812">Transmembrane</keyword>
<feature type="region of interest" description="Disordered" evidence="1">
    <location>
        <begin position="736"/>
        <end position="793"/>
    </location>
</feature>
<keyword evidence="4" id="KW-1185">Reference proteome</keyword>
<feature type="region of interest" description="Disordered" evidence="1">
    <location>
        <begin position="519"/>
        <end position="572"/>
    </location>
</feature>
<evidence type="ECO:0000256" key="2">
    <source>
        <dbReference type="SAM" id="Phobius"/>
    </source>
</evidence>
<evidence type="ECO:0000256" key="1">
    <source>
        <dbReference type="SAM" id="MobiDB-lite"/>
    </source>
</evidence>
<comment type="caution">
    <text evidence="3">The sequence shown here is derived from an EMBL/GenBank/DDBJ whole genome shotgun (WGS) entry which is preliminary data.</text>
</comment>
<organism evidence="3 4">
    <name type="scientific">Chara braunii</name>
    <name type="common">Braun's stonewort</name>
    <dbReference type="NCBI Taxonomy" id="69332"/>
    <lineage>
        <taxon>Eukaryota</taxon>
        <taxon>Viridiplantae</taxon>
        <taxon>Streptophyta</taxon>
        <taxon>Charophyceae</taxon>
        <taxon>Charales</taxon>
        <taxon>Characeae</taxon>
        <taxon>Chara</taxon>
    </lineage>
</organism>
<name>A0A388K7R7_CHABU</name>
<evidence type="ECO:0000313" key="4">
    <source>
        <dbReference type="Proteomes" id="UP000265515"/>
    </source>
</evidence>
<evidence type="ECO:0000313" key="3">
    <source>
        <dbReference type="EMBL" id="GBG66077.1"/>
    </source>
</evidence>
<feature type="region of interest" description="Disordered" evidence="1">
    <location>
        <begin position="445"/>
        <end position="476"/>
    </location>
</feature>
<keyword evidence="2" id="KW-0472">Membrane</keyword>
<dbReference type="Proteomes" id="UP000265515">
    <property type="component" value="Unassembled WGS sequence"/>
</dbReference>
<dbReference type="SUPFAM" id="SSF48371">
    <property type="entry name" value="ARM repeat"/>
    <property type="match status" value="1"/>
</dbReference>